<dbReference type="EMBL" id="AP017378">
    <property type="protein sequence ID" value="BBD08478.1"/>
    <property type="molecule type" value="Genomic_DNA"/>
</dbReference>
<feature type="transmembrane region" description="Helical" evidence="9">
    <location>
        <begin position="135"/>
        <end position="161"/>
    </location>
</feature>
<keyword evidence="6 9" id="KW-1133">Transmembrane helix</keyword>
<feature type="transmembrane region" description="Helical" evidence="9">
    <location>
        <begin position="80"/>
        <end position="98"/>
    </location>
</feature>
<feature type="transmembrane region" description="Helical" evidence="9">
    <location>
        <begin position="254"/>
        <end position="276"/>
    </location>
</feature>
<keyword evidence="11" id="KW-1185">Reference proteome</keyword>
<evidence type="ECO:0000313" key="11">
    <source>
        <dbReference type="Proteomes" id="UP000269883"/>
    </source>
</evidence>
<gene>
    <name evidence="10" type="ORF">DFE_1752</name>
</gene>
<dbReference type="OrthoDB" id="9794165at2"/>
<sequence>MSIRDSEFLATLKQAYERLFIKEWPTGVGGILIGLMSVICFTWARPWGVVGGLRVWGDWFFHSVGLYATPPHSAWIDTNSIITMGLLWGSFAASLIARQFGFRVPPKLEIAKGIVGGTLLGIGAGLAGGCNVGGFYSAISALSLSGFAMMAGLLGGAWLGLKYLYWEMEHLPSGGGAQAKPKESRRDWSPIKPYLGWLVLALGIAANEVYRLRGYTIEGGILLCGMAFGFILVRSRFCFARAFREPFMTGDAKVTQAVAASLMISVLGFAILKWSGIRPEMSYVSSNFALGGMLGGFIFGFGMLMTGGCGSGTAWRAAEGQIKLIVALVVFTLSNSLTKAAINSSESIKALVGTRVFLPDYLGYRGTVLCIFLVLALWYLLAAWNEATDKFVVEM</sequence>
<dbReference type="PANTHER" id="PTHR30574:SF1">
    <property type="entry name" value="SULPHUR TRANSPORT DOMAIN-CONTAINING PROTEIN"/>
    <property type="match status" value="1"/>
</dbReference>
<proteinExistence type="inferred from homology"/>
<dbReference type="GO" id="GO:0005886">
    <property type="term" value="C:plasma membrane"/>
    <property type="evidence" value="ECO:0007669"/>
    <property type="project" value="UniProtKB-SubCell"/>
</dbReference>
<evidence type="ECO:0000256" key="8">
    <source>
        <dbReference type="ARBA" id="ARBA00035655"/>
    </source>
</evidence>
<dbReference type="AlphaFoldDB" id="A0A2Z6AZ38"/>
<comment type="similarity">
    <text evidence="8">Belongs to the TsuA/YedE (TC 9.B.102) family.</text>
</comment>
<name>A0A2Z6AZ38_9BACT</name>
<keyword evidence="7 9" id="KW-0472">Membrane</keyword>
<keyword evidence="4" id="KW-0997">Cell inner membrane</keyword>
<evidence type="ECO:0000256" key="4">
    <source>
        <dbReference type="ARBA" id="ARBA00022519"/>
    </source>
</evidence>
<feature type="transmembrane region" description="Helical" evidence="9">
    <location>
        <begin position="110"/>
        <end position="129"/>
    </location>
</feature>
<evidence type="ECO:0000256" key="6">
    <source>
        <dbReference type="ARBA" id="ARBA00022989"/>
    </source>
</evidence>
<evidence type="ECO:0000256" key="9">
    <source>
        <dbReference type="SAM" id="Phobius"/>
    </source>
</evidence>
<protein>
    <submittedName>
        <fullName evidence="10">YeeE/YedE</fullName>
    </submittedName>
</protein>
<comment type="subcellular location">
    <subcellularLocation>
        <location evidence="1">Cell inner membrane</location>
        <topology evidence="1">Multi-pass membrane protein</topology>
    </subcellularLocation>
</comment>
<evidence type="ECO:0000256" key="3">
    <source>
        <dbReference type="ARBA" id="ARBA00022475"/>
    </source>
</evidence>
<evidence type="ECO:0000313" key="10">
    <source>
        <dbReference type="EMBL" id="BBD08478.1"/>
    </source>
</evidence>
<feature type="transmembrane region" description="Helical" evidence="9">
    <location>
        <begin position="362"/>
        <end position="381"/>
    </location>
</feature>
<accession>A0A2Z6AZ38</accession>
<evidence type="ECO:0000256" key="5">
    <source>
        <dbReference type="ARBA" id="ARBA00022692"/>
    </source>
</evidence>
<dbReference type="Pfam" id="PF04143">
    <property type="entry name" value="Sulf_transp"/>
    <property type="match status" value="2"/>
</dbReference>
<dbReference type="Proteomes" id="UP000269883">
    <property type="component" value="Chromosome"/>
</dbReference>
<dbReference type="PANTHER" id="PTHR30574">
    <property type="entry name" value="INNER MEMBRANE PROTEIN YEDE"/>
    <property type="match status" value="1"/>
</dbReference>
<keyword evidence="3" id="KW-1003">Cell membrane</keyword>
<feature type="transmembrane region" description="Helical" evidence="9">
    <location>
        <begin position="216"/>
        <end position="233"/>
    </location>
</feature>
<keyword evidence="5 9" id="KW-0812">Transmembrane</keyword>
<dbReference type="InterPro" id="IPR007272">
    <property type="entry name" value="Sulf_transp_TsuA/YedE"/>
</dbReference>
<organism evidence="10 11">
    <name type="scientific">Desulfovibrio ferrophilus</name>
    <dbReference type="NCBI Taxonomy" id="241368"/>
    <lineage>
        <taxon>Bacteria</taxon>
        <taxon>Pseudomonadati</taxon>
        <taxon>Thermodesulfobacteriota</taxon>
        <taxon>Desulfovibrionia</taxon>
        <taxon>Desulfovibrionales</taxon>
        <taxon>Desulfovibrionaceae</taxon>
        <taxon>Desulfovibrio</taxon>
    </lineage>
</organism>
<feature type="transmembrane region" description="Helical" evidence="9">
    <location>
        <begin position="288"/>
        <end position="310"/>
    </location>
</feature>
<evidence type="ECO:0000256" key="1">
    <source>
        <dbReference type="ARBA" id="ARBA00004429"/>
    </source>
</evidence>
<reference evidence="10 11" key="1">
    <citation type="journal article" date="2018" name="Sci. Adv.">
        <title>Multi-heme cytochromes provide a pathway for survival in energy-limited environments.</title>
        <authorList>
            <person name="Deng X."/>
            <person name="Dohmae N."/>
            <person name="Nealson K.H."/>
            <person name="Hashimoto K."/>
            <person name="Okamoto A."/>
        </authorList>
    </citation>
    <scope>NUCLEOTIDE SEQUENCE [LARGE SCALE GENOMIC DNA]</scope>
    <source>
        <strain evidence="10 11">IS5</strain>
    </source>
</reference>
<dbReference type="KEGG" id="dfl:DFE_1752"/>
<evidence type="ECO:0000256" key="2">
    <source>
        <dbReference type="ARBA" id="ARBA00022448"/>
    </source>
</evidence>
<dbReference type="RefSeq" id="WP_126378604.1">
    <property type="nucleotide sequence ID" value="NZ_AP017378.1"/>
</dbReference>
<feature type="transmembrane region" description="Helical" evidence="9">
    <location>
        <begin position="24"/>
        <end position="44"/>
    </location>
</feature>
<evidence type="ECO:0000256" key="7">
    <source>
        <dbReference type="ARBA" id="ARBA00023136"/>
    </source>
</evidence>
<keyword evidence="2" id="KW-0813">Transport</keyword>